<evidence type="ECO:0000313" key="1">
    <source>
        <dbReference type="EMBL" id="MDI9234659.1"/>
    </source>
</evidence>
<reference evidence="1" key="1">
    <citation type="submission" date="2023-05" db="EMBL/GenBank/DDBJ databases">
        <title>Limnohabitans sp. strain HM2-2 Genome sequencing and assembly.</title>
        <authorList>
            <person name="Jung Y."/>
        </authorList>
    </citation>
    <scope>NUCLEOTIDE SEQUENCE</scope>
    <source>
        <strain evidence="1">HM2-2</strain>
    </source>
</reference>
<dbReference type="Proteomes" id="UP001431902">
    <property type="component" value="Unassembled WGS sequence"/>
</dbReference>
<sequence>MDTAQTLDGKDQATGLRHLFGHAAAPVHVLHCPARPALSLPLAQGLGKDLAERGHTVMWVDEIGLTDRESWPLPCKVKFDLSKSLQNHVALDQGVTPLSSALWYGLSLHTARIAHPTPVLAERLLSSGIRFDSVIVSGGADQTQSLPHYASTLHYTVITECDAPALQQTMGWMQLAQAQCPAASWSVVLVGSKTRLANGTKWIEQTASAHLDKAVKLLGSVDAKLMSAPLSSAWTSTPDLTDLLMHHLLIG</sequence>
<accession>A0ABT6X964</accession>
<keyword evidence="2" id="KW-1185">Reference proteome</keyword>
<comment type="caution">
    <text evidence="1">The sequence shown here is derived from an EMBL/GenBank/DDBJ whole genome shotgun (WGS) entry which is preliminary data.</text>
</comment>
<proteinExistence type="predicted"/>
<gene>
    <name evidence="1" type="ORF">QLQ16_12545</name>
</gene>
<protein>
    <submittedName>
        <fullName evidence="1">Uncharacterized protein</fullName>
    </submittedName>
</protein>
<evidence type="ECO:0000313" key="2">
    <source>
        <dbReference type="Proteomes" id="UP001431902"/>
    </source>
</evidence>
<name>A0ABT6X964_9BURK</name>
<dbReference type="RefSeq" id="WP_283225001.1">
    <property type="nucleotide sequence ID" value="NZ_JASGBH010000009.1"/>
</dbReference>
<dbReference type="EMBL" id="JASGBH010000009">
    <property type="protein sequence ID" value="MDI9234659.1"/>
    <property type="molecule type" value="Genomic_DNA"/>
</dbReference>
<organism evidence="1 2">
    <name type="scientific">Limnohabitans lacus</name>
    <dbReference type="NCBI Taxonomy" id="3045173"/>
    <lineage>
        <taxon>Bacteria</taxon>
        <taxon>Pseudomonadati</taxon>
        <taxon>Pseudomonadota</taxon>
        <taxon>Betaproteobacteria</taxon>
        <taxon>Burkholderiales</taxon>
        <taxon>Comamonadaceae</taxon>
        <taxon>Limnohabitans</taxon>
    </lineage>
</organism>